<comment type="caution">
    <text evidence="1">The sequence shown here is derived from an EMBL/GenBank/DDBJ whole genome shotgun (WGS) entry which is preliminary data.</text>
</comment>
<keyword evidence="2" id="KW-1185">Reference proteome</keyword>
<evidence type="ECO:0000313" key="2">
    <source>
        <dbReference type="Proteomes" id="UP000807306"/>
    </source>
</evidence>
<accession>A0A9P6ENM6</accession>
<proteinExistence type="predicted"/>
<protein>
    <submittedName>
        <fullName evidence="1">Uncharacterized protein</fullName>
    </submittedName>
</protein>
<reference evidence="1" key="1">
    <citation type="submission" date="2020-11" db="EMBL/GenBank/DDBJ databases">
        <authorList>
            <consortium name="DOE Joint Genome Institute"/>
            <person name="Ahrendt S."/>
            <person name="Riley R."/>
            <person name="Andreopoulos W."/>
            <person name="Labutti K."/>
            <person name="Pangilinan J."/>
            <person name="Ruiz-Duenas F.J."/>
            <person name="Barrasa J.M."/>
            <person name="Sanchez-Garcia M."/>
            <person name="Camarero S."/>
            <person name="Miyauchi S."/>
            <person name="Serrano A."/>
            <person name="Linde D."/>
            <person name="Babiker R."/>
            <person name="Drula E."/>
            <person name="Ayuso-Fernandez I."/>
            <person name="Pacheco R."/>
            <person name="Padilla G."/>
            <person name="Ferreira P."/>
            <person name="Barriuso J."/>
            <person name="Kellner H."/>
            <person name="Castanera R."/>
            <person name="Alfaro M."/>
            <person name="Ramirez L."/>
            <person name="Pisabarro A.G."/>
            <person name="Kuo A."/>
            <person name="Tritt A."/>
            <person name="Lipzen A."/>
            <person name="He G."/>
            <person name="Yan M."/>
            <person name="Ng V."/>
            <person name="Cullen D."/>
            <person name="Martin F."/>
            <person name="Rosso M.-N."/>
            <person name="Henrissat B."/>
            <person name="Hibbett D."/>
            <person name="Martinez A.T."/>
            <person name="Grigoriev I.V."/>
        </authorList>
    </citation>
    <scope>NUCLEOTIDE SEQUENCE</scope>
    <source>
        <strain evidence="1">CBS 506.95</strain>
    </source>
</reference>
<dbReference type="Proteomes" id="UP000807306">
    <property type="component" value="Unassembled WGS sequence"/>
</dbReference>
<gene>
    <name evidence="1" type="ORF">CPB83DRAFT_848358</name>
</gene>
<dbReference type="EMBL" id="MU157833">
    <property type="protein sequence ID" value="KAF9532107.1"/>
    <property type="molecule type" value="Genomic_DNA"/>
</dbReference>
<organism evidence="1 2">
    <name type="scientific">Crepidotus variabilis</name>
    <dbReference type="NCBI Taxonomy" id="179855"/>
    <lineage>
        <taxon>Eukaryota</taxon>
        <taxon>Fungi</taxon>
        <taxon>Dikarya</taxon>
        <taxon>Basidiomycota</taxon>
        <taxon>Agaricomycotina</taxon>
        <taxon>Agaricomycetes</taxon>
        <taxon>Agaricomycetidae</taxon>
        <taxon>Agaricales</taxon>
        <taxon>Agaricineae</taxon>
        <taxon>Crepidotaceae</taxon>
        <taxon>Crepidotus</taxon>
    </lineage>
</organism>
<sequence length="51" mass="5969">MKWQTVLGNKFFFFFSAFLIFLLCPFPTRASRLNNPRRLFTFGLLPDVVPG</sequence>
<dbReference type="AlphaFoldDB" id="A0A9P6ENM6"/>
<evidence type="ECO:0000313" key="1">
    <source>
        <dbReference type="EMBL" id="KAF9532107.1"/>
    </source>
</evidence>
<name>A0A9P6ENM6_9AGAR</name>